<keyword evidence="1" id="KW-0812">Transmembrane</keyword>
<comment type="caution">
    <text evidence="2">The sequence shown here is derived from an EMBL/GenBank/DDBJ whole genome shotgun (WGS) entry which is preliminary data.</text>
</comment>
<evidence type="ECO:0008006" key="4">
    <source>
        <dbReference type="Google" id="ProtNLM"/>
    </source>
</evidence>
<evidence type="ECO:0000313" key="3">
    <source>
        <dbReference type="Proteomes" id="UP001142592"/>
    </source>
</evidence>
<dbReference type="Proteomes" id="UP001142592">
    <property type="component" value="Unassembled WGS sequence"/>
</dbReference>
<protein>
    <recommendedName>
        <fullName evidence="4">Outer membrane protein beta-barrel domain-containing protein</fullName>
    </recommendedName>
</protein>
<sequence length="423" mass="46675">MDKELIDHIAAQLQHHEESYSPGAWERFSEKENKPKGFIFWPLWVAAALILIFGGTFLILNNQNRKQDLVITNKKTTKEKPVGQEKKPVVKNDQVEMVGPLNTPFTKNSQVQDASVSPDRQKIDQAITVLANTNDPVVAIENYNVLDNALTKIPLASYGDRKFEIKAEPKKEEPFKKPTFEDLLAQDSKINELKNTGKTQANAKWEPGVYVAPAMGNDNKVNMNYGFSLSYKLAEKLSISSGIAYSSLSSTSNPSTQNAKSNDAMASAVPSSAALATYSATNARSLESVNASVRGINIPLELKYNISKKVYTGVGVSALAILNNRQDNNYLVSSGKNVTVANTSGVAEQRMLIVTERVSEPQAQSSSVTDKYIGFYNFSLGYKQKISKKTDFAIEPFLRLPMKTFSNDNLNLTNGGLRLKIDF</sequence>
<accession>A0A9X3IAS1</accession>
<proteinExistence type="predicted"/>
<dbReference type="EMBL" id="JAPJUH010000005">
    <property type="protein sequence ID" value="MCX3266665.1"/>
    <property type="molecule type" value="Genomic_DNA"/>
</dbReference>
<gene>
    <name evidence="2" type="ORF">OQZ29_18045</name>
</gene>
<organism evidence="2 3">
    <name type="scientific">Pedobacter agri</name>
    <dbReference type="NCBI Taxonomy" id="454586"/>
    <lineage>
        <taxon>Bacteria</taxon>
        <taxon>Pseudomonadati</taxon>
        <taxon>Bacteroidota</taxon>
        <taxon>Sphingobacteriia</taxon>
        <taxon>Sphingobacteriales</taxon>
        <taxon>Sphingobacteriaceae</taxon>
        <taxon>Pedobacter</taxon>
    </lineage>
</organism>
<dbReference type="AlphaFoldDB" id="A0A9X3IAS1"/>
<keyword evidence="1" id="KW-0472">Membrane</keyword>
<reference evidence="2" key="1">
    <citation type="submission" date="2022-11" db="EMBL/GenBank/DDBJ databases">
        <authorList>
            <person name="Graham C."/>
            <person name="Newman J.D."/>
        </authorList>
    </citation>
    <scope>NUCLEOTIDE SEQUENCE</scope>
    <source>
        <strain evidence="2">DSM 19486</strain>
    </source>
</reference>
<dbReference type="RefSeq" id="WP_010599116.1">
    <property type="nucleotide sequence ID" value="NZ_JAPJUH010000005.1"/>
</dbReference>
<keyword evidence="3" id="KW-1185">Reference proteome</keyword>
<name>A0A9X3IAS1_9SPHI</name>
<evidence type="ECO:0000313" key="2">
    <source>
        <dbReference type="EMBL" id="MCX3266665.1"/>
    </source>
</evidence>
<evidence type="ECO:0000256" key="1">
    <source>
        <dbReference type="SAM" id="Phobius"/>
    </source>
</evidence>
<feature type="transmembrane region" description="Helical" evidence="1">
    <location>
        <begin position="38"/>
        <end position="60"/>
    </location>
</feature>
<keyword evidence="1" id="KW-1133">Transmembrane helix</keyword>